<evidence type="ECO:0000256" key="4">
    <source>
        <dbReference type="RuleBase" id="RU003560"/>
    </source>
</evidence>
<dbReference type="RefSeq" id="XP_007733730.1">
    <property type="nucleotide sequence ID" value="XM_007735540.1"/>
</dbReference>
<dbReference type="InterPro" id="IPR015421">
    <property type="entry name" value="PyrdxlP-dep_Trfase_major"/>
</dbReference>
<evidence type="ECO:0000313" key="6">
    <source>
        <dbReference type="Proteomes" id="UP000019478"/>
    </source>
</evidence>
<dbReference type="EMBL" id="AMGY01000004">
    <property type="protein sequence ID" value="EXJ84745.1"/>
    <property type="molecule type" value="Genomic_DNA"/>
</dbReference>
<dbReference type="GeneID" id="19169530"/>
<dbReference type="FunFam" id="3.40.640.10:FF:000004">
    <property type="entry name" value="Acetylornithine aminotransferase"/>
    <property type="match status" value="1"/>
</dbReference>
<dbReference type="InterPro" id="IPR005814">
    <property type="entry name" value="Aminotrans_3"/>
</dbReference>
<dbReference type="InterPro" id="IPR015422">
    <property type="entry name" value="PyrdxlP-dep_Trfase_small"/>
</dbReference>
<dbReference type="PANTHER" id="PTHR43094:SF1">
    <property type="entry name" value="AMINOTRANSFERASE CLASS-III"/>
    <property type="match status" value="1"/>
</dbReference>
<evidence type="ECO:0008006" key="7">
    <source>
        <dbReference type="Google" id="ProtNLM"/>
    </source>
</evidence>
<dbReference type="InterPro" id="IPR015424">
    <property type="entry name" value="PyrdxlP-dep_Trfase"/>
</dbReference>
<comment type="caution">
    <text evidence="5">The sequence shown here is derived from an EMBL/GenBank/DDBJ whole genome shotgun (WGS) entry which is preliminary data.</text>
</comment>
<comment type="similarity">
    <text evidence="2 4">Belongs to the class-III pyridoxal-phosphate-dependent aminotransferase family.</text>
</comment>
<proteinExistence type="inferred from homology"/>
<dbReference type="PIRSF" id="PIRSF000521">
    <property type="entry name" value="Transaminase_4ab_Lys_Orn"/>
    <property type="match status" value="1"/>
</dbReference>
<evidence type="ECO:0000256" key="3">
    <source>
        <dbReference type="ARBA" id="ARBA00022898"/>
    </source>
</evidence>
<dbReference type="STRING" id="1182542.W9Y520"/>
<keyword evidence="6" id="KW-1185">Reference proteome</keyword>
<dbReference type="PANTHER" id="PTHR43094">
    <property type="entry name" value="AMINOTRANSFERASE"/>
    <property type="match status" value="1"/>
</dbReference>
<organism evidence="5 6">
    <name type="scientific">Capronia epimyces CBS 606.96</name>
    <dbReference type="NCBI Taxonomy" id="1182542"/>
    <lineage>
        <taxon>Eukaryota</taxon>
        <taxon>Fungi</taxon>
        <taxon>Dikarya</taxon>
        <taxon>Ascomycota</taxon>
        <taxon>Pezizomycotina</taxon>
        <taxon>Eurotiomycetes</taxon>
        <taxon>Chaetothyriomycetidae</taxon>
        <taxon>Chaetothyriales</taxon>
        <taxon>Herpotrichiellaceae</taxon>
        <taxon>Capronia</taxon>
    </lineage>
</organism>
<dbReference type="Gene3D" id="3.40.640.10">
    <property type="entry name" value="Type I PLP-dependent aspartate aminotransferase-like (Major domain)"/>
    <property type="match status" value="1"/>
</dbReference>
<reference evidence="5 6" key="1">
    <citation type="submission" date="2013-03" db="EMBL/GenBank/DDBJ databases">
        <title>The Genome Sequence of Capronia epimyces CBS 606.96.</title>
        <authorList>
            <consortium name="The Broad Institute Genomics Platform"/>
            <person name="Cuomo C."/>
            <person name="de Hoog S."/>
            <person name="Gorbushina A."/>
            <person name="Walker B."/>
            <person name="Young S.K."/>
            <person name="Zeng Q."/>
            <person name="Gargeya S."/>
            <person name="Fitzgerald M."/>
            <person name="Haas B."/>
            <person name="Abouelleil A."/>
            <person name="Allen A.W."/>
            <person name="Alvarado L."/>
            <person name="Arachchi H.M."/>
            <person name="Berlin A.M."/>
            <person name="Chapman S.B."/>
            <person name="Gainer-Dewar J."/>
            <person name="Goldberg J."/>
            <person name="Griggs A."/>
            <person name="Gujja S."/>
            <person name="Hansen M."/>
            <person name="Howarth C."/>
            <person name="Imamovic A."/>
            <person name="Ireland A."/>
            <person name="Larimer J."/>
            <person name="McCowan C."/>
            <person name="Murphy C."/>
            <person name="Pearson M."/>
            <person name="Poon T.W."/>
            <person name="Priest M."/>
            <person name="Roberts A."/>
            <person name="Saif S."/>
            <person name="Shea T."/>
            <person name="Sisk P."/>
            <person name="Sykes S."/>
            <person name="Wortman J."/>
            <person name="Nusbaum C."/>
            <person name="Birren B."/>
        </authorList>
    </citation>
    <scope>NUCLEOTIDE SEQUENCE [LARGE SCALE GENOMIC DNA]</scope>
    <source>
        <strain evidence="5 6">CBS 606.96</strain>
    </source>
</reference>
<evidence type="ECO:0000256" key="2">
    <source>
        <dbReference type="ARBA" id="ARBA00008954"/>
    </source>
</evidence>
<name>W9Y520_9EURO</name>
<dbReference type="AlphaFoldDB" id="W9Y520"/>
<dbReference type="PROSITE" id="PS51257">
    <property type="entry name" value="PROKAR_LIPOPROTEIN"/>
    <property type="match status" value="1"/>
</dbReference>
<dbReference type="OrthoDB" id="5419315at2759"/>
<evidence type="ECO:0000256" key="1">
    <source>
        <dbReference type="ARBA" id="ARBA00001933"/>
    </source>
</evidence>
<dbReference type="eggNOG" id="KOG1404">
    <property type="taxonomic scope" value="Eukaryota"/>
</dbReference>
<dbReference type="GO" id="GO:0008483">
    <property type="term" value="F:transaminase activity"/>
    <property type="evidence" value="ECO:0007669"/>
    <property type="project" value="InterPro"/>
</dbReference>
<keyword evidence="3 4" id="KW-0663">Pyridoxal phosphate</keyword>
<gene>
    <name evidence="5" type="ORF">A1O3_05417</name>
</gene>
<evidence type="ECO:0000313" key="5">
    <source>
        <dbReference type="EMBL" id="EXJ84745.1"/>
    </source>
</evidence>
<dbReference type="CDD" id="cd00610">
    <property type="entry name" value="OAT_like"/>
    <property type="match status" value="1"/>
</dbReference>
<dbReference type="Gene3D" id="3.90.1150.10">
    <property type="entry name" value="Aspartate Aminotransferase, domain 1"/>
    <property type="match status" value="1"/>
</dbReference>
<dbReference type="Proteomes" id="UP000019478">
    <property type="component" value="Unassembled WGS sequence"/>
</dbReference>
<dbReference type="GO" id="GO:0005829">
    <property type="term" value="C:cytosol"/>
    <property type="evidence" value="ECO:0007669"/>
    <property type="project" value="TreeGrafter"/>
</dbReference>
<dbReference type="GO" id="GO:0030170">
    <property type="term" value="F:pyridoxal phosphate binding"/>
    <property type="evidence" value="ECO:0007669"/>
    <property type="project" value="InterPro"/>
</dbReference>
<protein>
    <recommendedName>
        <fullName evidence="7">Aminotransferase</fullName>
    </recommendedName>
</protein>
<accession>W9Y520</accession>
<comment type="cofactor">
    <cofactor evidence="1">
        <name>pyridoxal 5'-phosphate</name>
        <dbReference type="ChEBI" id="CHEBI:597326"/>
    </cofactor>
</comment>
<dbReference type="SUPFAM" id="SSF53383">
    <property type="entry name" value="PLP-dependent transferases"/>
    <property type="match status" value="1"/>
</dbReference>
<dbReference type="Pfam" id="PF00202">
    <property type="entry name" value="Aminotran_3"/>
    <property type="match status" value="1"/>
</dbReference>
<sequence>MTSKIFHRSLTASYPSAIGGQGCYVVTGDGRQILDGSSGAAVSCLGHGNPEVTDAIVAQAQAMSFAHTSFFTSDPAEELAKVMMEKSDGAFCRMMLLCSGSEAVESALKLARQYHVYRGQPQRIKIIGRMHSYHGNTLGALAAGNNPPRRKTYAPILSPSFHHVSRCFHAADGPDLEEQVYEDQLIAEFEAKFHELGPETIAAVIVEPVVGATLGSVPATSTYLPRLKELCHRHGALIIFDEVMCGMGRVGTYHAWQHEKLGGVAPDLQTIGKGLGAGYQPISAVLIGQGVYDTFQAGADGAQAFLSGHTYQGHAIGCAAALAVARIVHRDQLLANVVRMGDLLETTLRQQLPPIFTERGGSIRGLGLFRTVDFGHLGDAFGAKAPLAAQVAAETLAQGAAVYTCSVAVDAILFAPPYIITRAEILTLVRAFLRALDVVLQQRGSGNSNGIGNAIGDGIQPLVESNGIGDGIGDGMQPLIERL</sequence>
<dbReference type="HOGENOM" id="CLU_016922_4_0_1"/>